<dbReference type="InterPro" id="IPR013783">
    <property type="entry name" value="Ig-like_fold"/>
</dbReference>
<feature type="non-terminal residue" evidence="4">
    <location>
        <position position="1"/>
    </location>
</feature>
<evidence type="ECO:0000313" key="5">
    <source>
        <dbReference type="Proteomes" id="UP000030746"/>
    </source>
</evidence>
<dbReference type="PANTHER" id="PTHR14340">
    <property type="entry name" value="MICROFIBRIL-ASSOCIATED GLYCOPROTEIN 3"/>
    <property type="match status" value="1"/>
</dbReference>
<keyword evidence="1" id="KW-0393">Immunoglobulin domain</keyword>
<proteinExistence type="predicted"/>
<dbReference type="EMBL" id="KB200919">
    <property type="protein sequence ID" value="ESO99760.1"/>
    <property type="molecule type" value="Genomic_DNA"/>
</dbReference>
<dbReference type="Gene3D" id="2.60.40.10">
    <property type="entry name" value="Immunoglobulins"/>
    <property type="match status" value="6"/>
</dbReference>
<dbReference type="OrthoDB" id="6136057at2759"/>
<dbReference type="SMART" id="SM00060">
    <property type="entry name" value="FN3"/>
    <property type="match status" value="6"/>
</dbReference>
<dbReference type="FunFam" id="2.60.40.10:FF:000056">
    <property type="entry name" value="twitchin isoform X4"/>
    <property type="match status" value="3"/>
</dbReference>
<dbReference type="OMA" id="GHAVTIC"/>
<dbReference type="PRINTS" id="PR00014">
    <property type="entry name" value="FNTYPEIII"/>
</dbReference>
<accession>V4AXK1</accession>
<dbReference type="RefSeq" id="XP_009049549.1">
    <property type="nucleotide sequence ID" value="XM_009051301.1"/>
</dbReference>
<dbReference type="PROSITE" id="PS50853">
    <property type="entry name" value="FN3"/>
    <property type="match status" value="6"/>
</dbReference>
<evidence type="ECO:0000313" key="4">
    <source>
        <dbReference type="EMBL" id="ESO99760.1"/>
    </source>
</evidence>
<feature type="domain" description="Fibronectin type-III" evidence="3">
    <location>
        <begin position="168"/>
        <end position="265"/>
    </location>
</feature>
<dbReference type="GeneID" id="20234459"/>
<feature type="region of interest" description="Disordered" evidence="2">
    <location>
        <begin position="259"/>
        <end position="279"/>
    </location>
</feature>
<feature type="domain" description="Fibronectin type-III" evidence="3">
    <location>
        <begin position="273"/>
        <end position="369"/>
    </location>
</feature>
<evidence type="ECO:0000259" key="3">
    <source>
        <dbReference type="PROSITE" id="PS50853"/>
    </source>
</evidence>
<dbReference type="CDD" id="cd00063">
    <property type="entry name" value="FN3"/>
    <property type="match status" value="6"/>
</dbReference>
<dbReference type="CTD" id="20234459"/>
<dbReference type="SUPFAM" id="SSF49265">
    <property type="entry name" value="Fibronectin type III"/>
    <property type="match status" value="4"/>
</dbReference>
<feature type="domain" description="Fibronectin type-III" evidence="3">
    <location>
        <begin position="460"/>
        <end position="555"/>
    </location>
</feature>
<dbReference type="InterPro" id="IPR003961">
    <property type="entry name" value="FN3_dom"/>
</dbReference>
<dbReference type="Pfam" id="PF00041">
    <property type="entry name" value="fn3"/>
    <property type="match status" value="6"/>
</dbReference>
<keyword evidence="5" id="KW-1185">Reference proteome</keyword>
<sequence>RDNATIAWKAPEDDGGSPITGYIIEKRDTKRNNWSKVGKAPAGSTEYNVPGLIEGTSYYFRVIAENKAGQSDPLETEKPVTAKTDLEWKAPETDGGSPLTAYIIEVRPTSRSTWTKSGRVDGQTTKFTALDLKEGNEYLFRITAMNAEGQSEPLESKDTVKITKKILPPGQVRNLKPVKVGQNYVFLEWKAPVEDGGSKITSYKIEKSDAKTDQWVKIAEIKAYDNQYKISDLTENLEYYFAVSAGNEAGFGIPEETDSAITPKRPEGPPQKPVGPLTISDVDRTSATLSWKPPTDDGGSPITGYVVERKEVRRPSWTTMDHVDAETTEYKAMNLIESTEYYFRVIAQNKHGASEPLETETTIKPTTDLTWKAPESDGGLPLKSYIIEMRPSTKSVWDQVGSVDGQTTEFTVPDLKPGSEYHFRVIAVNDEGQSPALEAKQTAEPKKKIDIISFPEKPGAPEGPIKFSEINKTFLTLSWGKCKEDGGSPITGYIIEKRESWKTSWSPVTTVKPDITSYCVQNLKEGQEYIFRVLADNLVGRSAPLESESVTPKSPYSKYFSDTIF</sequence>
<evidence type="ECO:0000256" key="2">
    <source>
        <dbReference type="SAM" id="MobiDB-lite"/>
    </source>
</evidence>
<dbReference type="STRING" id="225164.V4AXK1"/>
<gene>
    <name evidence="4" type="ORF">LOTGIDRAFT_141610</name>
</gene>
<dbReference type="KEGG" id="lgi:LOTGIDRAFT_141610"/>
<reference evidence="4 5" key="1">
    <citation type="journal article" date="2013" name="Nature">
        <title>Insights into bilaterian evolution from three spiralian genomes.</title>
        <authorList>
            <person name="Simakov O."/>
            <person name="Marletaz F."/>
            <person name="Cho S.J."/>
            <person name="Edsinger-Gonzales E."/>
            <person name="Havlak P."/>
            <person name="Hellsten U."/>
            <person name="Kuo D.H."/>
            <person name="Larsson T."/>
            <person name="Lv J."/>
            <person name="Arendt D."/>
            <person name="Savage R."/>
            <person name="Osoegawa K."/>
            <person name="de Jong P."/>
            <person name="Grimwood J."/>
            <person name="Chapman J.A."/>
            <person name="Shapiro H."/>
            <person name="Aerts A."/>
            <person name="Otillar R.P."/>
            <person name="Terry A.Y."/>
            <person name="Boore J.L."/>
            <person name="Grigoriev I.V."/>
            <person name="Lindberg D.R."/>
            <person name="Seaver E.C."/>
            <person name="Weisblat D.A."/>
            <person name="Putnam N.H."/>
            <person name="Rokhsar D.S."/>
        </authorList>
    </citation>
    <scope>NUCLEOTIDE SEQUENCE [LARGE SCALE GENOMIC DNA]</scope>
</reference>
<feature type="domain" description="Fibronectin type-III" evidence="3">
    <location>
        <begin position="1"/>
        <end position="85"/>
    </location>
</feature>
<dbReference type="InterPro" id="IPR036116">
    <property type="entry name" value="FN3_sf"/>
</dbReference>
<dbReference type="HOGENOM" id="CLU_023903_0_0_1"/>
<feature type="domain" description="Fibronectin type-III" evidence="3">
    <location>
        <begin position="86"/>
        <end position="166"/>
    </location>
</feature>
<dbReference type="PANTHER" id="PTHR14340:SF13">
    <property type="entry name" value="TITIN"/>
    <property type="match status" value="1"/>
</dbReference>
<dbReference type="FunFam" id="2.60.40.10:FF:000127">
    <property type="entry name" value="titin isoform X1"/>
    <property type="match status" value="1"/>
</dbReference>
<dbReference type="GO" id="GO:0030017">
    <property type="term" value="C:sarcomere"/>
    <property type="evidence" value="ECO:0007669"/>
    <property type="project" value="UniProtKB-ARBA"/>
</dbReference>
<protein>
    <recommendedName>
        <fullName evidence="3">Fibronectin type-III domain-containing protein</fullName>
    </recommendedName>
</protein>
<organism evidence="4 5">
    <name type="scientific">Lottia gigantea</name>
    <name type="common">Giant owl limpet</name>
    <dbReference type="NCBI Taxonomy" id="225164"/>
    <lineage>
        <taxon>Eukaryota</taxon>
        <taxon>Metazoa</taxon>
        <taxon>Spiralia</taxon>
        <taxon>Lophotrochozoa</taxon>
        <taxon>Mollusca</taxon>
        <taxon>Gastropoda</taxon>
        <taxon>Patellogastropoda</taxon>
        <taxon>Lottioidea</taxon>
        <taxon>Lottiidae</taxon>
        <taxon>Lottia</taxon>
    </lineage>
</organism>
<dbReference type="Proteomes" id="UP000030746">
    <property type="component" value="Unassembled WGS sequence"/>
</dbReference>
<evidence type="ECO:0000256" key="1">
    <source>
        <dbReference type="ARBA" id="ARBA00023319"/>
    </source>
</evidence>
<dbReference type="AlphaFoldDB" id="V4AXK1"/>
<name>V4AXK1_LOTGI</name>
<feature type="domain" description="Fibronectin type-III" evidence="3">
    <location>
        <begin position="370"/>
        <end position="448"/>
    </location>
</feature>
<dbReference type="FunFam" id="2.60.40.10:FF:000003">
    <property type="entry name" value="Titin isoform E"/>
    <property type="match status" value="2"/>
</dbReference>